<feature type="transmembrane region" description="Helical" evidence="6">
    <location>
        <begin position="90"/>
        <end position="110"/>
    </location>
</feature>
<gene>
    <name evidence="7" type="ORF">P6P90_16455</name>
</gene>
<evidence type="ECO:0000256" key="4">
    <source>
        <dbReference type="ARBA" id="ARBA00022989"/>
    </source>
</evidence>
<protein>
    <submittedName>
        <fullName evidence="7">Oligosaccharide flippase family protein</fullName>
    </submittedName>
</protein>
<comment type="caution">
    <text evidence="7">The sequence shown here is derived from an EMBL/GenBank/DDBJ whole genome shotgun (WGS) entry which is preliminary data.</text>
</comment>
<reference evidence="7 8" key="1">
    <citation type="submission" date="2023-04" db="EMBL/GenBank/DDBJ databases">
        <title>Ectobacillus antri isolated from activated sludge.</title>
        <authorList>
            <person name="Yan P."/>
            <person name="Liu X."/>
        </authorList>
    </citation>
    <scope>NUCLEOTIDE SEQUENCE [LARGE SCALE GENOMIC DNA]</scope>
    <source>
        <strain evidence="7 8">C18H</strain>
    </source>
</reference>
<evidence type="ECO:0000256" key="3">
    <source>
        <dbReference type="ARBA" id="ARBA00022692"/>
    </source>
</evidence>
<evidence type="ECO:0000256" key="6">
    <source>
        <dbReference type="SAM" id="Phobius"/>
    </source>
</evidence>
<evidence type="ECO:0000256" key="5">
    <source>
        <dbReference type="ARBA" id="ARBA00023136"/>
    </source>
</evidence>
<feature type="transmembrane region" description="Helical" evidence="6">
    <location>
        <begin position="390"/>
        <end position="411"/>
    </location>
</feature>
<dbReference type="InterPro" id="IPR002797">
    <property type="entry name" value="Polysacc_synth"/>
</dbReference>
<keyword evidence="3 6" id="KW-0812">Transmembrane</keyword>
<feature type="transmembrane region" description="Helical" evidence="6">
    <location>
        <begin position="51"/>
        <end position="69"/>
    </location>
</feature>
<name>A0ABT6H8A0_9BACI</name>
<feature type="transmembrane region" description="Helical" evidence="6">
    <location>
        <begin position="362"/>
        <end position="384"/>
    </location>
</feature>
<dbReference type="PANTHER" id="PTHR30250">
    <property type="entry name" value="PST FAMILY PREDICTED COLANIC ACID TRANSPORTER"/>
    <property type="match status" value="1"/>
</dbReference>
<keyword evidence="5 6" id="KW-0472">Membrane</keyword>
<dbReference type="Pfam" id="PF01943">
    <property type="entry name" value="Polysacc_synt"/>
    <property type="match status" value="1"/>
</dbReference>
<evidence type="ECO:0000313" key="8">
    <source>
        <dbReference type="Proteomes" id="UP001218246"/>
    </source>
</evidence>
<organism evidence="7 8">
    <name type="scientific">Ectobacillus antri</name>
    <dbReference type="NCBI Taxonomy" id="2486280"/>
    <lineage>
        <taxon>Bacteria</taxon>
        <taxon>Bacillati</taxon>
        <taxon>Bacillota</taxon>
        <taxon>Bacilli</taxon>
        <taxon>Bacillales</taxon>
        <taxon>Bacillaceae</taxon>
        <taxon>Ectobacillus</taxon>
    </lineage>
</organism>
<feature type="transmembrane region" description="Helical" evidence="6">
    <location>
        <begin position="122"/>
        <end position="142"/>
    </location>
</feature>
<feature type="transmembrane region" description="Helical" evidence="6">
    <location>
        <begin position="331"/>
        <end position="350"/>
    </location>
</feature>
<feature type="transmembrane region" description="Helical" evidence="6">
    <location>
        <begin position="20"/>
        <end position="39"/>
    </location>
</feature>
<evidence type="ECO:0000256" key="2">
    <source>
        <dbReference type="ARBA" id="ARBA00022475"/>
    </source>
</evidence>
<dbReference type="PANTHER" id="PTHR30250:SF11">
    <property type="entry name" value="O-ANTIGEN TRANSPORTER-RELATED"/>
    <property type="match status" value="1"/>
</dbReference>
<evidence type="ECO:0000313" key="7">
    <source>
        <dbReference type="EMBL" id="MDG5755488.1"/>
    </source>
</evidence>
<feature type="transmembrane region" description="Helical" evidence="6">
    <location>
        <begin position="180"/>
        <end position="200"/>
    </location>
</feature>
<proteinExistence type="predicted"/>
<keyword evidence="8" id="KW-1185">Reference proteome</keyword>
<accession>A0ABT6H8A0</accession>
<comment type="subcellular location">
    <subcellularLocation>
        <location evidence="1">Cell membrane</location>
        <topology evidence="1">Multi-pass membrane protein</topology>
    </subcellularLocation>
</comment>
<dbReference type="RefSeq" id="WP_278018676.1">
    <property type="nucleotide sequence ID" value="NZ_JARRRY010000030.1"/>
</dbReference>
<dbReference type="EMBL" id="JARULN010000030">
    <property type="protein sequence ID" value="MDG5755488.1"/>
    <property type="molecule type" value="Genomic_DNA"/>
</dbReference>
<feature type="transmembrane region" description="Helical" evidence="6">
    <location>
        <begin position="154"/>
        <end position="174"/>
    </location>
</feature>
<keyword evidence="2" id="KW-1003">Cell membrane</keyword>
<keyword evidence="4 6" id="KW-1133">Transmembrane helix</keyword>
<dbReference type="Proteomes" id="UP001218246">
    <property type="component" value="Unassembled WGS sequence"/>
</dbReference>
<dbReference type="InterPro" id="IPR050833">
    <property type="entry name" value="Poly_Biosynth_Transport"/>
</dbReference>
<evidence type="ECO:0000256" key="1">
    <source>
        <dbReference type="ARBA" id="ARBA00004651"/>
    </source>
</evidence>
<sequence length="423" mass="48294">MIKPRLMELSNKRLFKNLSIVFSESVITKALNFISILILSRVLGPEDYGKYSFIFVTVAFCSAFFDFGMENTAVRFSARDKGITESIFGLYFFVKMVIVTLVVIVLVFWGDKIFVIQNKGDIVKYIPYLIIGYLGESLLFVNDTYLQAVKKFKLRATINIFRYLVFVLLIITLLSNRMLLLKYVFMLYILPIIISFPFLFKYVKFVKTYFSIGLPKGLLKEVIDYEKWMLMISIPNNTLGRIDFFMISLWVSYDQIGIYNAAFQMSAIVSFIPFAFGKVMLPTMAELDAQEVIKKTRKIMKPTLIISVVMLITVPLIGLIVPLILGKEYLQSVNILQVMLISAIFSFAIVPIEQAIYSLGKPIFITIGKYLQILIIILLIFVTVPSFGVVWAAISVALARLAYAIILIKLYTKNYKNSNYSAC</sequence>
<feature type="transmembrane region" description="Helical" evidence="6">
    <location>
        <begin position="302"/>
        <end position="325"/>
    </location>
</feature>